<evidence type="ECO:0000313" key="7">
    <source>
        <dbReference type="Proteomes" id="UP000195217"/>
    </source>
</evidence>
<evidence type="ECO:0000256" key="2">
    <source>
        <dbReference type="ARBA" id="ARBA00006739"/>
    </source>
</evidence>
<dbReference type="Proteomes" id="UP000195217">
    <property type="component" value="Unassembled WGS sequence"/>
</dbReference>
<gene>
    <name evidence="6" type="ORF">BK761_28475</name>
</gene>
<dbReference type="GO" id="GO:0016757">
    <property type="term" value="F:glycosyltransferase activity"/>
    <property type="evidence" value="ECO:0007669"/>
    <property type="project" value="UniProtKB-KW"/>
</dbReference>
<dbReference type="PANTHER" id="PTHR43179">
    <property type="entry name" value="RHAMNOSYLTRANSFERASE WBBL"/>
    <property type="match status" value="1"/>
</dbReference>
<proteinExistence type="inferred from homology"/>
<dbReference type="SUPFAM" id="SSF53448">
    <property type="entry name" value="Nucleotide-diphospho-sugar transferases"/>
    <property type="match status" value="1"/>
</dbReference>
<evidence type="ECO:0000313" key="6">
    <source>
        <dbReference type="EMBL" id="OTZ28877.1"/>
    </source>
</evidence>
<feature type="domain" description="Glycosyltransferase 2-like" evidence="5">
    <location>
        <begin position="7"/>
        <end position="112"/>
    </location>
</feature>
<evidence type="ECO:0000256" key="1">
    <source>
        <dbReference type="ARBA" id="ARBA00004776"/>
    </source>
</evidence>
<keyword evidence="3" id="KW-0328">Glycosyltransferase</keyword>
<sequence length="294" mass="35051">MIYSGIVVLYNPDTENILGNIKTFYGQLDYLFLVDNSEKPNQSLISFCRKQKSECNIQYIFQNGNFGIAHALNQGIKLAKQYNSDWLLTMDQDSLFQGDSFKEYIHYIEGFEDQKSDVGLFTPYHKTKFDLVHKDVHFEYKEAVMTSGNFLKLSIIESVGVFREDYFIDNVDHEFCLRLRKNGYKIVQINTVHLIHELGNITPKDFFGQIVYPTNHNYIRRYYISRNRLRMVKDYIDFDKKYCFLELKAFIKETFFIILFERNKISKLKSTLWGIWDFIFNNMGENKKFKENRK</sequence>
<comment type="caution">
    <text evidence="6">The sequence shown here is derived from an EMBL/GenBank/DDBJ whole genome shotgun (WGS) entry which is preliminary data.</text>
</comment>
<dbReference type="PANTHER" id="PTHR43179:SF12">
    <property type="entry name" value="GALACTOFURANOSYLTRANSFERASE GLFT2"/>
    <property type="match status" value="1"/>
</dbReference>
<dbReference type="Pfam" id="PF00535">
    <property type="entry name" value="Glycos_transf_2"/>
    <property type="match status" value="1"/>
</dbReference>
<evidence type="ECO:0000259" key="5">
    <source>
        <dbReference type="Pfam" id="PF00535"/>
    </source>
</evidence>
<dbReference type="CDD" id="cd02526">
    <property type="entry name" value="GT2_RfbF_like"/>
    <property type="match status" value="1"/>
</dbReference>
<dbReference type="InterPro" id="IPR029044">
    <property type="entry name" value="Nucleotide-diphossugar_trans"/>
</dbReference>
<accession>A0A9X6IR58</accession>
<organism evidence="6 7">
    <name type="scientific">Bacillus thuringiensis subsp. darmstadiensis</name>
    <dbReference type="NCBI Taxonomy" id="132264"/>
    <lineage>
        <taxon>Bacteria</taxon>
        <taxon>Bacillati</taxon>
        <taxon>Bacillota</taxon>
        <taxon>Bacilli</taxon>
        <taxon>Bacillales</taxon>
        <taxon>Bacillaceae</taxon>
        <taxon>Bacillus</taxon>
        <taxon>Bacillus cereus group</taxon>
    </lineage>
</organism>
<comment type="pathway">
    <text evidence="1">Cell wall biogenesis; cell wall polysaccharide biosynthesis.</text>
</comment>
<dbReference type="AlphaFoldDB" id="A0A9X6IR58"/>
<dbReference type="Gene3D" id="3.90.550.10">
    <property type="entry name" value="Spore Coat Polysaccharide Biosynthesis Protein SpsA, Chain A"/>
    <property type="match status" value="1"/>
</dbReference>
<keyword evidence="4" id="KW-0808">Transferase</keyword>
<name>A0A9X6IR58_BACUD</name>
<dbReference type="EMBL" id="NFEA01000049">
    <property type="protein sequence ID" value="OTZ28877.1"/>
    <property type="molecule type" value="Genomic_DNA"/>
</dbReference>
<dbReference type="RefSeq" id="WP_000640479.1">
    <property type="nucleotide sequence ID" value="NZ_NFEA01000049.1"/>
</dbReference>
<evidence type="ECO:0000256" key="3">
    <source>
        <dbReference type="ARBA" id="ARBA00022676"/>
    </source>
</evidence>
<dbReference type="InterPro" id="IPR001173">
    <property type="entry name" value="Glyco_trans_2-like"/>
</dbReference>
<comment type="similarity">
    <text evidence="2">Belongs to the glycosyltransferase 2 family.</text>
</comment>
<protein>
    <recommendedName>
        <fullName evidence="5">Glycosyltransferase 2-like domain-containing protein</fullName>
    </recommendedName>
</protein>
<reference evidence="6 7" key="1">
    <citation type="submission" date="2016-10" db="EMBL/GenBank/DDBJ databases">
        <title>Comparative genomics of Bacillus thuringiensis reveals a path to pathogens against multiple invertebrate hosts.</title>
        <authorList>
            <person name="Zheng J."/>
            <person name="Gao Q."/>
            <person name="Liu H."/>
            <person name="Peng D."/>
            <person name="Ruan L."/>
            <person name="Sun M."/>
        </authorList>
    </citation>
    <scope>NUCLEOTIDE SEQUENCE [LARGE SCALE GENOMIC DNA]</scope>
    <source>
        <strain evidence="6">BGSC 4M3</strain>
    </source>
</reference>
<evidence type="ECO:0000256" key="4">
    <source>
        <dbReference type="ARBA" id="ARBA00022679"/>
    </source>
</evidence>